<protein>
    <submittedName>
        <fullName evidence="2">Uncharacterized protein</fullName>
    </submittedName>
</protein>
<feature type="transmembrane region" description="Helical" evidence="1">
    <location>
        <begin position="80"/>
        <end position="98"/>
    </location>
</feature>
<feature type="transmembrane region" description="Helical" evidence="1">
    <location>
        <begin position="52"/>
        <end position="73"/>
    </location>
</feature>
<dbReference type="AlphaFoldDB" id="A0A2N0P3R5"/>
<keyword evidence="1" id="KW-1133">Transmembrane helix</keyword>
<feature type="transmembrane region" description="Helical" evidence="1">
    <location>
        <begin position="181"/>
        <end position="201"/>
    </location>
</feature>
<keyword evidence="1" id="KW-0812">Transmembrane</keyword>
<dbReference type="EMBL" id="LLXJ01001598">
    <property type="protein sequence ID" value="PKC01471.1"/>
    <property type="molecule type" value="Genomic_DNA"/>
</dbReference>
<feature type="transmembrane region" description="Helical" evidence="1">
    <location>
        <begin position="118"/>
        <end position="144"/>
    </location>
</feature>
<reference evidence="2 3" key="1">
    <citation type="submission" date="2016-04" db="EMBL/GenBank/DDBJ databases">
        <title>Genome analyses suggest a sexual origin of heterokaryosis in a supposedly ancient asexual fungus.</title>
        <authorList>
            <person name="Ropars J."/>
            <person name="Sedzielewska K."/>
            <person name="Noel J."/>
            <person name="Charron P."/>
            <person name="Farinelli L."/>
            <person name="Marton T."/>
            <person name="Kruger M."/>
            <person name="Pelin A."/>
            <person name="Brachmann A."/>
            <person name="Corradi N."/>
        </authorList>
    </citation>
    <scope>NUCLEOTIDE SEQUENCE [LARGE SCALE GENOMIC DNA]</scope>
    <source>
        <strain evidence="2 3">A5</strain>
    </source>
</reference>
<evidence type="ECO:0000313" key="3">
    <source>
        <dbReference type="Proteomes" id="UP000232722"/>
    </source>
</evidence>
<organism evidence="2 3">
    <name type="scientific">Rhizophagus irregularis</name>
    <dbReference type="NCBI Taxonomy" id="588596"/>
    <lineage>
        <taxon>Eukaryota</taxon>
        <taxon>Fungi</taxon>
        <taxon>Fungi incertae sedis</taxon>
        <taxon>Mucoromycota</taxon>
        <taxon>Glomeromycotina</taxon>
        <taxon>Glomeromycetes</taxon>
        <taxon>Glomerales</taxon>
        <taxon>Glomeraceae</taxon>
        <taxon>Rhizophagus</taxon>
    </lineage>
</organism>
<reference evidence="2 3" key="2">
    <citation type="submission" date="2017-09" db="EMBL/GenBank/DDBJ databases">
        <title>Extensive intraspecific genome diversity in a model arbuscular mycorrhizal fungus.</title>
        <authorList>
            <person name="Chen E.C."/>
            <person name="Morin E."/>
            <person name="Beaudet D."/>
            <person name="Noel J."/>
            <person name="Ndikumana S."/>
            <person name="Charron P."/>
            <person name="St-Onge C."/>
            <person name="Giorgi J."/>
            <person name="Grigoriev I.V."/>
            <person name="Roux C."/>
            <person name="Martin F.M."/>
            <person name="Corradi N."/>
        </authorList>
    </citation>
    <scope>NUCLEOTIDE SEQUENCE [LARGE SCALE GENOMIC DNA]</scope>
    <source>
        <strain evidence="2 3">A5</strain>
    </source>
</reference>
<dbReference type="VEuPathDB" id="FungiDB:RhiirFUN_026205"/>
<keyword evidence="1" id="KW-0472">Membrane</keyword>
<dbReference type="Proteomes" id="UP000232722">
    <property type="component" value="Unassembled WGS sequence"/>
</dbReference>
<evidence type="ECO:0000313" key="2">
    <source>
        <dbReference type="EMBL" id="PKC01471.1"/>
    </source>
</evidence>
<accession>A0A2N0P3R5</accession>
<name>A0A2N0P3R5_9GLOM</name>
<comment type="caution">
    <text evidence="2">The sequence shown here is derived from an EMBL/GenBank/DDBJ whole genome shotgun (WGS) entry which is preliminary data.</text>
</comment>
<feature type="transmembrane region" description="Helical" evidence="1">
    <location>
        <begin position="24"/>
        <end position="46"/>
    </location>
</feature>
<evidence type="ECO:0000256" key="1">
    <source>
        <dbReference type="SAM" id="Phobius"/>
    </source>
</evidence>
<gene>
    <name evidence="2" type="ORF">RhiirA5_426641</name>
</gene>
<proteinExistence type="predicted"/>
<feature type="transmembrane region" description="Helical" evidence="1">
    <location>
        <begin position="233"/>
        <end position="252"/>
    </location>
</feature>
<dbReference type="VEuPathDB" id="FungiDB:RhiirA1_471968"/>
<dbReference type="VEuPathDB" id="FungiDB:FUN_001679"/>
<sequence>MNSLVVLYKILRKFYRELKRIEKIFLYTYIIDMATYSFLFIGTLYLSGKFDVNYLLFPILFFPIISGLIMFYGKTVYHGLAFLGVHSFPIFAGIAYFYTQYFHCREHTVVCNANNPIYYAGVALLVVLVFLFQLLYTLYVYLIWKKKIWPLVYEFKHSRHDEIKEMHAIYEVQFPLFHAQIMMIGLCAIQHNISFLFVFYAQRCEGRKTLLDVYPKLDSLSQCFQYNMIFDMFSLYACLCWIVLALSTWNTIRCHINFNRNMSTYITYEPTPPEFESGRKLVIRESNEPKENVQFY</sequence>